<evidence type="ECO:0000313" key="1">
    <source>
        <dbReference type="EMBL" id="KAA6324617.1"/>
    </source>
</evidence>
<dbReference type="AlphaFoldDB" id="A0A5J4QRS6"/>
<sequence length="43" mass="5034">LYFCKSGIYSVIKMYLCSKDKQENYGVYSAHRDFDERVFGGSK</sequence>
<accession>A0A5J4QRS6</accession>
<gene>
    <name evidence="1" type="ORF">EZS27_026076</name>
</gene>
<organism evidence="1">
    <name type="scientific">termite gut metagenome</name>
    <dbReference type="NCBI Taxonomy" id="433724"/>
    <lineage>
        <taxon>unclassified sequences</taxon>
        <taxon>metagenomes</taxon>
        <taxon>organismal metagenomes</taxon>
    </lineage>
</organism>
<feature type="non-terminal residue" evidence="1">
    <location>
        <position position="1"/>
    </location>
</feature>
<reference evidence="1" key="1">
    <citation type="submission" date="2019-03" db="EMBL/GenBank/DDBJ databases">
        <title>Single cell metagenomics reveals metabolic interactions within the superorganism composed of flagellate Streblomastix strix and complex community of Bacteroidetes bacteria on its surface.</title>
        <authorList>
            <person name="Treitli S.C."/>
            <person name="Kolisko M."/>
            <person name="Husnik F."/>
            <person name="Keeling P."/>
            <person name="Hampl V."/>
        </authorList>
    </citation>
    <scope>NUCLEOTIDE SEQUENCE</scope>
    <source>
        <strain evidence="1">STM</strain>
    </source>
</reference>
<name>A0A5J4QRS6_9ZZZZ</name>
<protein>
    <submittedName>
        <fullName evidence="1">Uncharacterized protein</fullName>
    </submittedName>
</protein>
<proteinExistence type="predicted"/>
<comment type="caution">
    <text evidence="1">The sequence shown here is derived from an EMBL/GenBank/DDBJ whole genome shotgun (WGS) entry which is preliminary data.</text>
</comment>
<dbReference type="EMBL" id="SNRY01002536">
    <property type="protein sequence ID" value="KAA6324617.1"/>
    <property type="molecule type" value="Genomic_DNA"/>
</dbReference>